<evidence type="ECO:0000256" key="1">
    <source>
        <dbReference type="SAM" id="MobiDB-lite"/>
    </source>
</evidence>
<sequence length="70" mass="7917">MLRLCWLYAAYPRLRCISLDEFITRMSWLRDQAQASGGGDMFGAEAMAEDDEDDLEEDSDAFEGSDDNIS</sequence>
<reference evidence="3" key="1">
    <citation type="journal article" date="2015" name="Proc. Natl. Acad. Sci. U.S.A.">
        <title>Genome sequencing of adzuki bean (Vigna angularis) provides insight into high starch and low fat accumulation and domestication.</title>
        <authorList>
            <person name="Yang K."/>
            <person name="Tian Z."/>
            <person name="Chen C."/>
            <person name="Luo L."/>
            <person name="Zhao B."/>
            <person name="Wang Z."/>
            <person name="Yu L."/>
            <person name="Li Y."/>
            <person name="Sun Y."/>
            <person name="Li W."/>
            <person name="Chen Y."/>
            <person name="Li Y."/>
            <person name="Zhang Y."/>
            <person name="Ai D."/>
            <person name="Zhao J."/>
            <person name="Shang C."/>
            <person name="Ma Y."/>
            <person name="Wu B."/>
            <person name="Wang M."/>
            <person name="Gao L."/>
            <person name="Sun D."/>
            <person name="Zhang P."/>
            <person name="Guo F."/>
            <person name="Wang W."/>
            <person name="Li Y."/>
            <person name="Wang J."/>
            <person name="Varshney R.K."/>
            <person name="Wang J."/>
            <person name="Ling H.Q."/>
            <person name="Wan P."/>
        </authorList>
    </citation>
    <scope>NUCLEOTIDE SEQUENCE</scope>
    <source>
        <strain evidence="3">cv. Jingnong 6</strain>
    </source>
</reference>
<feature type="compositionally biased region" description="Acidic residues" evidence="1">
    <location>
        <begin position="47"/>
        <end position="70"/>
    </location>
</feature>
<dbReference type="EMBL" id="CM003381">
    <property type="protein sequence ID" value="KOM58026.1"/>
    <property type="molecule type" value="Genomic_DNA"/>
</dbReference>
<gene>
    <name evidence="2" type="ORF">LR48_Vigan11g105900</name>
</gene>
<dbReference type="Gramene" id="KOM58026">
    <property type="protein sequence ID" value="KOM58026"/>
    <property type="gene ID" value="LR48_Vigan11g105900"/>
</dbReference>
<feature type="region of interest" description="Disordered" evidence="1">
    <location>
        <begin position="39"/>
        <end position="70"/>
    </location>
</feature>
<evidence type="ECO:0000313" key="2">
    <source>
        <dbReference type="EMBL" id="KOM58026.1"/>
    </source>
</evidence>
<name>A0A0L9VSI1_PHAAN</name>
<protein>
    <submittedName>
        <fullName evidence="2">Uncharacterized protein</fullName>
    </submittedName>
</protein>
<evidence type="ECO:0000313" key="3">
    <source>
        <dbReference type="Proteomes" id="UP000053144"/>
    </source>
</evidence>
<organism evidence="2 3">
    <name type="scientific">Phaseolus angularis</name>
    <name type="common">Azuki bean</name>
    <name type="synonym">Vigna angularis</name>
    <dbReference type="NCBI Taxonomy" id="3914"/>
    <lineage>
        <taxon>Eukaryota</taxon>
        <taxon>Viridiplantae</taxon>
        <taxon>Streptophyta</taxon>
        <taxon>Embryophyta</taxon>
        <taxon>Tracheophyta</taxon>
        <taxon>Spermatophyta</taxon>
        <taxon>Magnoliopsida</taxon>
        <taxon>eudicotyledons</taxon>
        <taxon>Gunneridae</taxon>
        <taxon>Pentapetalae</taxon>
        <taxon>rosids</taxon>
        <taxon>fabids</taxon>
        <taxon>Fabales</taxon>
        <taxon>Fabaceae</taxon>
        <taxon>Papilionoideae</taxon>
        <taxon>50 kb inversion clade</taxon>
        <taxon>NPAAA clade</taxon>
        <taxon>indigoferoid/millettioid clade</taxon>
        <taxon>Phaseoleae</taxon>
        <taxon>Vigna</taxon>
    </lineage>
</organism>
<proteinExistence type="predicted"/>
<dbReference type="AlphaFoldDB" id="A0A0L9VSI1"/>
<dbReference type="Proteomes" id="UP000053144">
    <property type="component" value="Chromosome 11"/>
</dbReference>
<accession>A0A0L9VSI1</accession>